<dbReference type="EMBL" id="M29172">
    <property type="protein sequence ID" value="AAA26546.1"/>
    <property type="molecule type" value="Genomic_DNA"/>
</dbReference>
<evidence type="ECO:0000313" key="2">
    <source>
        <dbReference type="EMBL" id="CAA34649.1"/>
    </source>
</evidence>
<proteinExistence type="predicted"/>
<dbReference type="AlphaFoldDB" id="Q57203"/>
<evidence type="ECO:0000313" key="1">
    <source>
        <dbReference type="EMBL" id="AAA26546.1"/>
    </source>
</evidence>
<name>Q57203_SHIFL</name>
<organism evidence="2">
    <name type="scientific">Shigella flexneri</name>
    <dbReference type="NCBI Taxonomy" id="623"/>
    <lineage>
        <taxon>Bacteria</taxon>
        <taxon>Pseudomonadati</taxon>
        <taxon>Pseudomonadota</taxon>
        <taxon>Gammaproteobacteria</taxon>
        <taxon>Enterobacterales</taxon>
        <taxon>Enterobacteriaceae</taxon>
        <taxon>Shigella</taxon>
    </lineage>
</organism>
<reference evidence="2" key="1">
    <citation type="journal article" date="1986" name="Infect. Immun.">
        <title>DNA sequence and product analysis of the virF locus responsible for congo red binding and cell invasion in Shigella flexneri 2a.</title>
        <authorList>
            <person name="Sakai T."/>
            <person name="Sasakawa C."/>
            <person name="Makino S."/>
            <person name="Yoshikawa M."/>
        </authorList>
    </citation>
    <scope>NUCLEOTIDE SEQUENCE</scope>
</reference>
<dbReference type="EMBL" id="X16661">
    <property type="protein sequence ID" value="CAA34649.1"/>
    <property type="molecule type" value="Genomic_DNA"/>
</dbReference>
<protein>
    <submittedName>
        <fullName evidence="2">S.flexneri 2a 140-megadalton plasmid virF protein</fullName>
    </submittedName>
    <submittedName>
        <fullName evidence="1">S.flexneri 2a plasmid virF locus encoding two ORF's</fullName>
    </submittedName>
</protein>
<sequence>MLNNKFLSRLIISNGLMLSDFFMETFICIFRSIKAICPSSIVKVSLPELTVIEHLFAYKII</sequence>
<accession>Q57203</accession>